<gene>
    <name evidence="7" type="ORF">CG710_001140</name>
</gene>
<dbReference type="PROSITE" id="PS51257">
    <property type="entry name" value="PROKAR_LIPOPROTEIN"/>
    <property type="match status" value="1"/>
</dbReference>
<accession>A0A371JKA7</accession>
<dbReference type="Proteomes" id="UP000216411">
    <property type="component" value="Unassembled WGS sequence"/>
</dbReference>
<dbReference type="GO" id="GO:0005886">
    <property type="term" value="C:plasma membrane"/>
    <property type="evidence" value="ECO:0007669"/>
    <property type="project" value="UniProtKB-SubCell"/>
</dbReference>
<evidence type="ECO:0000256" key="2">
    <source>
        <dbReference type="ARBA" id="ARBA00022692"/>
    </source>
</evidence>
<reference evidence="7 8" key="1">
    <citation type="journal article" date="2017" name="Genome Announc.">
        <title>Draft Genome Sequence of a Sporulating and Motile Strain of Lachnotalea glycerini Isolated from Water in Quebec City, Canada.</title>
        <authorList>
            <person name="Maheux A.F."/>
            <person name="Boudreau D.K."/>
            <person name="Berube E."/>
            <person name="Boissinot M."/>
            <person name="Raymond F."/>
            <person name="Brodeur S."/>
            <person name="Corbeil J."/>
            <person name="Isabel S."/>
            <person name="Omar R.F."/>
            <person name="Bergeron M.G."/>
        </authorList>
    </citation>
    <scope>NUCLEOTIDE SEQUENCE [LARGE SCALE GENOMIC DNA]</scope>
    <source>
        <strain evidence="7 8">CCRI-19302</strain>
    </source>
</reference>
<keyword evidence="4 5" id="KW-0472">Membrane</keyword>
<comment type="subcellular location">
    <subcellularLocation>
        <location evidence="1">Membrane</location>
        <topology evidence="1">Multi-pass membrane protein</topology>
    </subcellularLocation>
</comment>
<protein>
    <recommendedName>
        <fullName evidence="6">ABC-2 type transporter transmembrane domain-containing protein</fullName>
    </recommendedName>
</protein>
<evidence type="ECO:0000256" key="3">
    <source>
        <dbReference type="ARBA" id="ARBA00022989"/>
    </source>
</evidence>
<proteinExistence type="predicted"/>
<evidence type="ECO:0000256" key="1">
    <source>
        <dbReference type="ARBA" id="ARBA00004141"/>
    </source>
</evidence>
<sequence length="308" mass="34601">MRLNPVFEKELRMFERSVKISWVIFVYNFILACVALIIFYEMLNSYQYTGSIEYENMIQIYIVMAYIQFAMLILIIPGLTAGAISGERERQTLDILLSTQMKPWQIIIGKLQSSLSIVLLLTITSMPIVSVIFIFGGIKLIDLSILIILLVVEAVFIGTIGLLFSSAFKKSTTATVLTYAALLFIFLGSYLIVQSSYIISQAQNAGLENTTVDIKGVIYVLLINPMITFSGLISRQAGNTDEILTICNKFGDYNDDLIVKYWVIISMSIQLALSVLFVFIAQAKINPLRECKLFKKRSRNKKASSANT</sequence>
<dbReference type="PANTHER" id="PTHR43471">
    <property type="entry name" value="ABC TRANSPORTER PERMEASE"/>
    <property type="match status" value="1"/>
</dbReference>
<feature type="transmembrane region" description="Helical" evidence="5">
    <location>
        <begin position="60"/>
        <end position="84"/>
    </location>
</feature>
<dbReference type="GO" id="GO:0140359">
    <property type="term" value="F:ABC-type transporter activity"/>
    <property type="evidence" value="ECO:0007669"/>
    <property type="project" value="InterPro"/>
</dbReference>
<dbReference type="InterPro" id="IPR013525">
    <property type="entry name" value="ABC2_TM"/>
</dbReference>
<feature type="transmembrane region" description="Helical" evidence="5">
    <location>
        <begin position="261"/>
        <end position="280"/>
    </location>
</feature>
<feature type="transmembrane region" description="Helical" evidence="5">
    <location>
        <begin position="176"/>
        <end position="199"/>
    </location>
</feature>
<evidence type="ECO:0000256" key="5">
    <source>
        <dbReference type="SAM" id="Phobius"/>
    </source>
</evidence>
<evidence type="ECO:0000313" key="8">
    <source>
        <dbReference type="Proteomes" id="UP000216411"/>
    </source>
</evidence>
<dbReference type="PANTHER" id="PTHR43471:SF12">
    <property type="entry name" value="HYPOTHETICAL MEMBRANE PROTEIN, CONSERVED"/>
    <property type="match status" value="1"/>
</dbReference>
<evidence type="ECO:0000313" key="7">
    <source>
        <dbReference type="EMBL" id="RDY33159.1"/>
    </source>
</evidence>
<keyword evidence="3 5" id="KW-1133">Transmembrane helix</keyword>
<evidence type="ECO:0000259" key="6">
    <source>
        <dbReference type="Pfam" id="PF12698"/>
    </source>
</evidence>
<feature type="transmembrane region" description="Helical" evidence="5">
    <location>
        <begin position="144"/>
        <end position="164"/>
    </location>
</feature>
<comment type="caution">
    <text evidence="7">The sequence shown here is derived from an EMBL/GenBank/DDBJ whole genome shotgun (WGS) entry which is preliminary data.</text>
</comment>
<dbReference type="AlphaFoldDB" id="A0A371JKA7"/>
<evidence type="ECO:0000256" key="4">
    <source>
        <dbReference type="ARBA" id="ARBA00023136"/>
    </source>
</evidence>
<feature type="transmembrane region" description="Helical" evidence="5">
    <location>
        <begin position="20"/>
        <end position="40"/>
    </location>
</feature>
<feature type="transmembrane region" description="Helical" evidence="5">
    <location>
        <begin position="117"/>
        <end position="138"/>
    </location>
</feature>
<organism evidence="7 8">
    <name type="scientific">Lachnotalea glycerini</name>
    <dbReference type="NCBI Taxonomy" id="1763509"/>
    <lineage>
        <taxon>Bacteria</taxon>
        <taxon>Bacillati</taxon>
        <taxon>Bacillota</taxon>
        <taxon>Clostridia</taxon>
        <taxon>Lachnospirales</taxon>
        <taxon>Lachnospiraceae</taxon>
        <taxon>Lachnotalea</taxon>
    </lineage>
</organism>
<feature type="domain" description="ABC-2 type transporter transmembrane" evidence="6">
    <location>
        <begin position="56"/>
        <end position="279"/>
    </location>
</feature>
<dbReference type="OrthoDB" id="9815855at2"/>
<dbReference type="Pfam" id="PF12698">
    <property type="entry name" value="ABC2_membrane_3"/>
    <property type="match status" value="1"/>
</dbReference>
<keyword evidence="8" id="KW-1185">Reference proteome</keyword>
<dbReference type="RefSeq" id="WP_094378126.1">
    <property type="nucleotide sequence ID" value="NZ_NOKA02000001.1"/>
</dbReference>
<keyword evidence="2 5" id="KW-0812">Transmembrane</keyword>
<dbReference type="EMBL" id="NOKA02000001">
    <property type="protein sequence ID" value="RDY33159.1"/>
    <property type="molecule type" value="Genomic_DNA"/>
</dbReference>
<name>A0A371JKA7_9FIRM</name>